<evidence type="ECO:0000313" key="2">
    <source>
        <dbReference type="EMBL" id="TWU25747.1"/>
    </source>
</evidence>
<dbReference type="PANTHER" id="PTHR30093">
    <property type="entry name" value="GENERAL SECRETION PATHWAY PROTEIN G"/>
    <property type="match status" value="1"/>
</dbReference>
<accession>A0A5C6CQ54</accession>
<dbReference type="AlphaFoldDB" id="A0A5C6CQ54"/>
<dbReference type="PANTHER" id="PTHR30093:SF2">
    <property type="entry name" value="TYPE II SECRETION SYSTEM PROTEIN H"/>
    <property type="match status" value="1"/>
</dbReference>
<organism evidence="2 3">
    <name type="scientific">Bythopirellula polymerisocia</name>
    <dbReference type="NCBI Taxonomy" id="2528003"/>
    <lineage>
        <taxon>Bacteria</taxon>
        <taxon>Pseudomonadati</taxon>
        <taxon>Planctomycetota</taxon>
        <taxon>Planctomycetia</taxon>
        <taxon>Pirellulales</taxon>
        <taxon>Lacipirellulaceae</taxon>
        <taxon>Bythopirellula</taxon>
    </lineage>
</organism>
<keyword evidence="3" id="KW-1185">Reference proteome</keyword>
<dbReference type="InterPro" id="IPR011453">
    <property type="entry name" value="DUF1559"/>
</dbReference>
<feature type="domain" description="DUF1559" evidence="1">
    <location>
        <begin position="23"/>
        <end position="310"/>
    </location>
</feature>
<dbReference type="NCBIfam" id="TIGR04294">
    <property type="entry name" value="pre_pil_HX9DG"/>
    <property type="match status" value="1"/>
</dbReference>
<dbReference type="EMBL" id="SJPS01000004">
    <property type="protein sequence ID" value="TWU25747.1"/>
    <property type="molecule type" value="Genomic_DNA"/>
</dbReference>
<dbReference type="Gene3D" id="3.30.700.10">
    <property type="entry name" value="Glycoprotein, Type 4 Pilin"/>
    <property type="match status" value="1"/>
</dbReference>
<dbReference type="SUPFAM" id="SSF54523">
    <property type="entry name" value="Pili subunits"/>
    <property type="match status" value="1"/>
</dbReference>
<reference evidence="2 3" key="1">
    <citation type="submission" date="2019-02" db="EMBL/GenBank/DDBJ databases">
        <title>Deep-cultivation of Planctomycetes and their phenomic and genomic characterization uncovers novel biology.</title>
        <authorList>
            <person name="Wiegand S."/>
            <person name="Jogler M."/>
            <person name="Boedeker C."/>
            <person name="Pinto D."/>
            <person name="Vollmers J."/>
            <person name="Rivas-Marin E."/>
            <person name="Kohn T."/>
            <person name="Peeters S.H."/>
            <person name="Heuer A."/>
            <person name="Rast P."/>
            <person name="Oberbeckmann S."/>
            <person name="Bunk B."/>
            <person name="Jeske O."/>
            <person name="Meyerdierks A."/>
            <person name="Storesund J.E."/>
            <person name="Kallscheuer N."/>
            <person name="Luecker S."/>
            <person name="Lage O.M."/>
            <person name="Pohl T."/>
            <person name="Merkel B.J."/>
            <person name="Hornburger P."/>
            <person name="Mueller R.-W."/>
            <person name="Bruemmer F."/>
            <person name="Labrenz M."/>
            <person name="Spormann A.M."/>
            <person name="Op Den Camp H."/>
            <person name="Overmann J."/>
            <person name="Amann R."/>
            <person name="Jetten M.S.M."/>
            <person name="Mascher T."/>
            <person name="Medema M.H."/>
            <person name="Devos D.P."/>
            <person name="Kaster A.-K."/>
            <person name="Ovreas L."/>
            <person name="Rohde M."/>
            <person name="Galperin M.Y."/>
            <person name="Jogler C."/>
        </authorList>
    </citation>
    <scope>NUCLEOTIDE SEQUENCE [LARGE SCALE GENOMIC DNA]</scope>
    <source>
        <strain evidence="2 3">Pla144</strain>
    </source>
</reference>
<dbReference type="Proteomes" id="UP000318437">
    <property type="component" value="Unassembled WGS sequence"/>
</dbReference>
<proteinExistence type="predicted"/>
<evidence type="ECO:0000313" key="3">
    <source>
        <dbReference type="Proteomes" id="UP000318437"/>
    </source>
</evidence>
<protein>
    <recommendedName>
        <fullName evidence="1">DUF1559 domain-containing protein</fullName>
    </recommendedName>
</protein>
<comment type="caution">
    <text evidence="2">The sequence shown here is derived from an EMBL/GenBank/DDBJ whole genome shotgun (WGS) entry which is preliminary data.</text>
</comment>
<sequence length="326" mass="35844">MFEVLAVIAIIAVLIAILLPAIQSARESARRAQCQGNLYQINTATQSIHAAEGALPSHYNGTALPYPLREWDLFHMHSWRVPLLPYLEQAALKQQLKMDKLATEVENEAVAQSVVPTFICPSGGDPSNMKMGRAGLKHGSLGIPPDKRQEKDFYHIVRSDYDAMAGIQVHSDPLPADVEYNSVDYVHWGIWGWAVFDTQTITGSRLLRYRRGTFRDVTDGLSNTIAFVERGGKPIEMRNGKPEVTADNPNAEYPGQIGWSASNTFIWSINRNRVGVNESNSMGIYSFHPGGANVAIADGAVKFLSDATDFDILVSLFGRSDGGLPK</sequence>
<name>A0A5C6CQ54_9BACT</name>
<dbReference type="Pfam" id="PF07596">
    <property type="entry name" value="SBP_bac_10"/>
    <property type="match status" value="1"/>
</dbReference>
<gene>
    <name evidence="2" type="ORF">Pla144_29590</name>
</gene>
<evidence type="ECO:0000259" key="1">
    <source>
        <dbReference type="Pfam" id="PF07596"/>
    </source>
</evidence>
<dbReference type="InterPro" id="IPR045584">
    <property type="entry name" value="Pilin-like"/>
</dbReference>
<dbReference type="InterPro" id="IPR027558">
    <property type="entry name" value="Pre_pil_HX9DG_C"/>
</dbReference>